<evidence type="ECO:0000313" key="3">
    <source>
        <dbReference type="EMBL" id="TKA29613.1"/>
    </source>
</evidence>
<dbReference type="OrthoDB" id="5076485at2759"/>
<accession>A0A4U0U3J9</accession>
<feature type="chain" id="PRO_5020942545" evidence="2">
    <location>
        <begin position="22"/>
        <end position="364"/>
    </location>
</feature>
<feature type="signal peptide" evidence="2">
    <location>
        <begin position="1"/>
        <end position="21"/>
    </location>
</feature>
<proteinExistence type="predicted"/>
<sequence length="364" mass="35226">MRPSIVRTLALAASLTITAQALDGLTVPSSIAADTEFQATFQNGNSDNYRVYLAASLAGTNGPTCYLQNSTSLSSPLNLTIPASVGPPANYYSIAIGDLTTSPSPSTYSYSNHFALTASNGNYTPYEQHLGGAPFWDANALPCSSYACARGCAQAGFPGDLSDQGAWEVMKGCILGCAGVEPAASVTGPALASSASVGTGAGTAASSVSASGTETGTGTASGVGGGVGGGVGTATQTAEEVLVTLSPGVVMTAVETTTTFSGTVATEAILGSATLTLGGAAATVSGKAVSLASNGIEVGGTTTVAFSSAVRTFATTTSSSVVQAGLASGTSAAPAATSKAGAARGREVAVVGVAGLAGLAALLF</sequence>
<dbReference type="AlphaFoldDB" id="A0A4U0U3J9"/>
<evidence type="ECO:0000313" key="4">
    <source>
        <dbReference type="Proteomes" id="UP000310066"/>
    </source>
</evidence>
<protein>
    <submittedName>
        <fullName evidence="3">Uncharacterized protein</fullName>
    </submittedName>
</protein>
<evidence type="ECO:0000256" key="2">
    <source>
        <dbReference type="SAM" id="SignalP"/>
    </source>
</evidence>
<reference evidence="3 4" key="1">
    <citation type="submission" date="2017-03" db="EMBL/GenBank/DDBJ databases">
        <title>Genomes of endolithic fungi from Antarctica.</title>
        <authorList>
            <person name="Coleine C."/>
            <person name="Masonjones S."/>
            <person name="Stajich J.E."/>
        </authorList>
    </citation>
    <scope>NUCLEOTIDE SEQUENCE [LARGE SCALE GENOMIC DNA]</scope>
    <source>
        <strain evidence="3 4">CCFEE 5311</strain>
    </source>
</reference>
<evidence type="ECO:0000256" key="1">
    <source>
        <dbReference type="SAM" id="MobiDB-lite"/>
    </source>
</evidence>
<gene>
    <name evidence="3" type="ORF">B0A54_14903</name>
</gene>
<dbReference type="Proteomes" id="UP000310066">
    <property type="component" value="Unassembled WGS sequence"/>
</dbReference>
<dbReference type="EMBL" id="NAJP01000108">
    <property type="protein sequence ID" value="TKA29613.1"/>
    <property type="molecule type" value="Genomic_DNA"/>
</dbReference>
<organism evidence="3 4">
    <name type="scientific">Friedmanniomyces endolithicus</name>
    <dbReference type="NCBI Taxonomy" id="329885"/>
    <lineage>
        <taxon>Eukaryota</taxon>
        <taxon>Fungi</taxon>
        <taxon>Dikarya</taxon>
        <taxon>Ascomycota</taxon>
        <taxon>Pezizomycotina</taxon>
        <taxon>Dothideomycetes</taxon>
        <taxon>Dothideomycetidae</taxon>
        <taxon>Mycosphaerellales</taxon>
        <taxon>Teratosphaeriaceae</taxon>
        <taxon>Friedmanniomyces</taxon>
    </lineage>
</organism>
<feature type="region of interest" description="Disordered" evidence="1">
    <location>
        <begin position="203"/>
        <end position="224"/>
    </location>
</feature>
<keyword evidence="2" id="KW-0732">Signal</keyword>
<comment type="caution">
    <text evidence="3">The sequence shown here is derived from an EMBL/GenBank/DDBJ whole genome shotgun (WGS) entry which is preliminary data.</text>
</comment>
<name>A0A4U0U3J9_9PEZI</name>
<feature type="compositionally biased region" description="Low complexity" evidence="1">
    <location>
        <begin position="203"/>
        <end position="218"/>
    </location>
</feature>